<feature type="transmembrane region" description="Helical" evidence="6">
    <location>
        <begin position="143"/>
        <end position="163"/>
    </location>
</feature>
<dbReference type="GO" id="GO:0005886">
    <property type="term" value="C:plasma membrane"/>
    <property type="evidence" value="ECO:0007669"/>
    <property type="project" value="UniProtKB-SubCell"/>
</dbReference>
<keyword evidence="8" id="KW-1185">Reference proteome</keyword>
<dbReference type="InterPro" id="IPR050833">
    <property type="entry name" value="Poly_Biosynth_Transport"/>
</dbReference>
<dbReference type="RefSeq" id="WP_034196963.1">
    <property type="nucleotide sequence ID" value="NZ_CABVQD010000007.1"/>
</dbReference>
<feature type="transmembrane region" description="Helical" evidence="6">
    <location>
        <begin position="33"/>
        <end position="53"/>
    </location>
</feature>
<proteinExistence type="predicted"/>
<keyword evidence="4 6" id="KW-1133">Transmembrane helix</keyword>
<keyword evidence="3 6" id="KW-0812">Transmembrane</keyword>
<dbReference type="AlphaFoldDB" id="A0A6J5DSX1"/>
<name>A0A6J5DSX1_9BURK</name>
<feature type="transmembrane region" description="Helical" evidence="6">
    <location>
        <begin position="74"/>
        <end position="97"/>
    </location>
</feature>
<feature type="transmembrane region" description="Helical" evidence="6">
    <location>
        <begin position="389"/>
        <end position="408"/>
    </location>
</feature>
<feature type="transmembrane region" description="Helical" evidence="6">
    <location>
        <begin position="250"/>
        <end position="273"/>
    </location>
</feature>
<feature type="transmembrane region" description="Helical" evidence="6">
    <location>
        <begin position="362"/>
        <end position="383"/>
    </location>
</feature>
<reference evidence="7 8" key="1">
    <citation type="submission" date="2019-09" db="EMBL/GenBank/DDBJ databases">
        <authorList>
            <person name="Depoorter E."/>
        </authorList>
    </citation>
    <scope>NUCLEOTIDE SEQUENCE [LARGE SCALE GENOMIC DNA]</scope>
    <source>
        <strain evidence="7">LMG 30113</strain>
    </source>
</reference>
<keyword evidence="5 6" id="KW-0472">Membrane</keyword>
<feature type="transmembrane region" description="Helical" evidence="6">
    <location>
        <begin position="294"/>
        <end position="312"/>
    </location>
</feature>
<dbReference type="PANTHER" id="PTHR30250:SF11">
    <property type="entry name" value="O-ANTIGEN TRANSPORTER-RELATED"/>
    <property type="match status" value="1"/>
</dbReference>
<evidence type="ECO:0000256" key="2">
    <source>
        <dbReference type="ARBA" id="ARBA00022475"/>
    </source>
</evidence>
<evidence type="ECO:0000256" key="1">
    <source>
        <dbReference type="ARBA" id="ARBA00004651"/>
    </source>
</evidence>
<keyword evidence="2" id="KW-1003">Cell membrane</keyword>
<feature type="transmembrane region" description="Helical" evidence="6">
    <location>
        <begin position="209"/>
        <end position="230"/>
    </location>
</feature>
<organism evidence="7 8">
    <name type="scientific">Burkholderia paludis</name>
    <dbReference type="NCBI Taxonomy" id="1506587"/>
    <lineage>
        <taxon>Bacteria</taxon>
        <taxon>Pseudomonadati</taxon>
        <taxon>Pseudomonadota</taxon>
        <taxon>Betaproteobacteria</taxon>
        <taxon>Burkholderiales</taxon>
        <taxon>Burkholderiaceae</taxon>
        <taxon>Burkholderia</taxon>
        <taxon>Burkholderia cepacia complex</taxon>
    </lineage>
</organism>
<dbReference type="EMBL" id="CABVQD010000007">
    <property type="protein sequence ID" value="VWB59920.1"/>
    <property type="molecule type" value="Genomic_DNA"/>
</dbReference>
<evidence type="ECO:0000256" key="4">
    <source>
        <dbReference type="ARBA" id="ARBA00022989"/>
    </source>
</evidence>
<evidence type="ECO:0000256" key="5">
    <source>
        <dbReference type="ARBA" id="ARBA00023136"/>
    </source>
</evidence>
<gene>
    <name evidence="7" type="ORF">BPA30113_02645</name>
</gene>
<evidence type="ECO:0000313" key="7">
    <source>
        <dbReference type="EMBL" id="VWB59920.1"/>
    </source>
</evidence>
<feature type="transmembrane region" description="Helical" evidence="6">
    <location>
        <begin position="169"/>
        <end position="188"/>
    </location>
</feature>
<dbReference type="PANTHER" id="PTHR30250">
    <property type="entry name" value="PST FAMILY PREDICTED COLANIC ACID TRANSPORTER"/>
    <property type="match status" value="1"/>
</dbReference>
<evidence type="ECO:0000313" key="8">
    <source>
        <dbReference type="Proteomes" id="UP000494330"/>
    </source>
</evidence>
<feature type="transmembrane region" description="Helical" evidence="6">
    <location>
        <begin position="332"/>
        <end position="355"/>
    </location>
</feature>
<sequence length="427" mass="44633">MLIRLFLRFAALGLKFGLTLVVARTLGFDAVAAYGLAVAASVIASKLLGLGFSSELNRRLSLRDPLPAIHDARALGVVFCTLYLVVCAALAIAPLAGLRIDAFGMPPPVATWIALVALSEHAASETNAWVYSLHRPRAGSLLLFARTGAWAGIACAGLLAGAVRSIDTVFALWFACNACVVTASWRVVRAHARHAHRPARFDASPPACRMLGVWLNGLPFYAAGIVLSLLQYLERFVAGSHADAAALGRYIFVWSIANAVQAVAFSTVVVAAGPGFVRTLADEPGRLRTRIRRATVASAGVAALSGVAILAVQDDLFRLAHESGDTREVALLAVLLASFVLRAVADVLWTAAIALRAGLATMLSMGVVAVVCVPAAWFLTVHFGMPGAALAHLTASVAIVAVLARLVARGARAGTPRATLETLPDAA</sequence>
<dbReference type="Proteomes" id="UP000494330">
    <property type="component" value="Unassembled WGS sequence"/>
</dbReference>
<evidence type="ECO:0000256" key="6">
    <source>
        <dbReference type="SAM" id="Phobius"/>
    </source>
</evidence>
<protein>
    <submittedName>
        <fullName evidence="7">Putative polysaccharide biosynthesis transporter protein</fullName>
    </submittedName>
</protein>
<evidence type="ECO:0000256" key="3">
    <source>
        <dbReference type="ARBA" id="ARBA00022692"/>
    </source>
</evidence>
<accession>A0A6J5DSX1</accession>
<feature type="transmembrane region" description="Helical" evidence="6">
    <location>
        <begin position="109"/>
        <end position="131"/>
    </location>
</feature>
<comment type="subcellular location">
    <subcellularLocation>
        <location evidence="1">Cell membrane</location>
        <topology evidence="1">Multi-pass membrane protein</topology>
    </subcellularLocation>
</comment>